<proteinExistence type="predicted"/>
<dbReference type="Proteomes" id="UP000482155">
    <property type="component" value="Unassembled WGS sequence"/>
</dbReference>
<dbReference type="RefSeq" id="WP_163965040.1">
    <property type="nucleotide sequence ID" value="NZ_JAAIVB010000052.1"/>
</dbReference>
<comment type="caution">
    <text evidence="1">The sequence shown here is derived from an EMBL/GenBank/DDBJ whole genome shotgun (WGS) entry which is preliminary data.</text>
</comment>
<evidence type="ECO:0000313" key="2">
    <source>
        <dbReference type="Proteomes" id="UP000482155"/>
    </source>
</evidence>
<evidence type="ECO:0000313" key="1">
    <source>
        <dbReference type="EMBL" id="NEX62567.1"/>
    </source>
</evidence>
<accession>A0A6B3SP93</accession>
<gene>
    <name evidence="1" type="ORF">G3574_15880</name>
</gene>
<keyword evidence="2" id="KW-1185">Reference proteome</keyword>
<sequence>MVTAQCDKIDIARILIERIDGVVAKARVSTLALANGVLERWASDAPEKGEGRCEIQIIFEDGFRYHGRIGLKRSQKRISLARHLRQQFAELARPQPARGAKKAAEPEPENHAMIHAANPSVCLALEDMLARYDI</sequence>
<protein>
    <submittedName>
        <fullName evidence="1">Uncharacterized protein</fullName>
    </submittedName>
</protein>
<organism evidence="1 2">
    <name type="scientific">Noviherbaspirillum galbum</name>
    <dbReference type="NCBI Taxonomy" id="2709383"/>
    <lineage>
        <taxon>Bacteria</taxon>
        <taxon>Pseudomonadati</taxon>
        <taxon>Pseudomonadota</taxon>
        <taxon>Betaproteobacteria</taxon>
        <taxon>Burkholderiales</taxon>
        <taxon>Oxalobacteraceae</taxon>
        <taxon>Noviherbaspirillum</taxon>
    </lineage>
</organism>
<dbReference type="EMBL" id="JAAIVB010000052">
    <property type="protein sequence ID" value="NEX62567.1"/>
    <property type="molecule type" value="Genomic_DNA"/>
</dbReference>
<name>A0A6B3SP93_9BURK</name>
<dbReference type="AlphaFoldDB" id="A0A6B3SP93"/>
<reference evidence="1 2" key="1">
    <citation type="submission" date="2020-02" db="EMBL/GenBank/DDBJ databases">
        <authorList>
            <person name="Kim M.K."/>
        </authorList>
    </citation>
    <scope>NUCLEOTIDE SEQUENCE [LARGE SCALE GENOMIC DNA]</scope>
    <source>
        <strain evidence="1 2">17J57-3</strain>
    </source>
</reference>